<evidence type="ECO:0000313" key="3">
    <source>
        <dbReference type="Proteomes" id="UP000295418"/>
    </source>
</evidence>
<dbReference type="RefSeq" id="WP_132416845.1">
    <property type="nucleotide sequence ID" value="NZ_SKFG01000002.1"/>
</dbReference>
<dbReference type="SUPFAM" id="SSF55729">
    <property type="entry name" value="Acyl-CoA N-acyltransferases (Nat)"/>
    <property type="match status" value="1"/>
</dbReference>
<dbReference type="Pfam" id="PF00583">
    <property type="entry name" value="Acetyltransf_1"/>
    <property type="match status" value="1"/>
</dbReference>
<proteinExistence type="predicted"/>
<reference evidence="2 3" key="1">
    <citation type="submission" date="2019-03" db="EMBL/GenBank/DDBJ databases">
        <authorList>
            <person name="Kim M.K.M."/>
        </authorList>
    </citation>
    <scope>NUCLEOTIDE SEQUENCE [LARGE SCALE GENOMIC DNA]</scope>
    <source>
        <strain evidence="2 3">18JY21-1</strain>
    </source>
</reference>
<dbReference type="InterPro" id="IPR000182">
    <property type="entry name" value="GNAT_dom"/>
</dbReference>
<dbReference type="InterPro" id="IPR016181">
    <property type="entry name" value="Acyl_CoA_acyltransferase"/>
</dbReference>
<protein>
    <submittedName>
        <fullName evidence="2">GNAT family N-acetyltransferase</fullName>
    </submittedName>
</protein>
<dbReference type="EMBL" id="SKFG01000002">
    <property type="protein sequence ID" value="TCZ80199.1"/>
    <property type="molecule type" value="Genomic_DNA"/>
</dbReference>
<accession>A0A4R4EJP5</accession>
<organism evidence="2 3">
    <name type="scientific">Paenibacillus albiflavus</name>
    <dbReference type="NCBI Taxonomy" id="2545760"/>
    <lineage>
        <taxon>Bacteria</taxon>
        <taxon>Bacillati</taxon>
        <taxon>Bacillota</taxon>
        <taxon>Bacilli</taxon>
        <taxon>Bacillales</taxon>
        <taxon>Paenibacillaceae</taxon>
        <taxon>Paenibacillus</taxon>
    </lineage>
</organism>
<feature type="domain" description="N-acetyltransferase" evidence="1">
    <location>
        <begin position="17"/>
        <end position="165"/>
    </location>
</feature>
<evidence type="ECO:0000313" key="2">
    <source>
        <dbReference type="EMBL" id="TCZ80199.1"/>
    </source>
</evidence>
<sequence>MEVSIYKAALHEKPIIENLMQFYVYDFTEYTNLAIRENGSYPMLPELPTYWEDTEHKHPYIIKADQEVAGFILVKQIESEARCYNYLAHFFILRKFRRSGIGQQAAKLVIHAHDGEWEMYQLENNIPAQKFWDKVLNELTDDKILVKHDNGRRYQTFSVHKSSSI</sequence>
<dbReference type="CDD" id="cd04301">
    <property type="entry name" value="NAT_SF"/>
    <property type="match status" value="1"/>
</dbReference>
<name>A0A4R4EJP5_9BACL</name>
<dbReference type="Proteomes" id="UP000295418">
    <property type="component" value="Unassembled WGS sequence"/>
</dbReference>
<dbReference type="AlphaFoldDB" id="A0A4R4EJP5"/>
<dbReference type="Gene3D" id="3.40.630.30">
    <property type="match status" value="1"/>
</dbReference>
<evidence type="ECO:0000259" key="1">
    <source>
        <dbReference type="PROSITE" id="PS51186"/>
    </source>
</evidence>
<dbReference type="PROSITE" id="PS51186">
    <property type="entry name" value="GNAT"/>
    <property type="match status" value="1"/>
</dbReference>
<gene>
    <name evidence="2" type="ORF">E0485_04960</name>
</gene>
<comment type="caution">
    <text evidence="2">The sequence shown here is derived from an EMBL/GenBank/DDBJ whole genome shotgun (WGS) entry which is preliminary data.</text>
</comment>
<dbReference type="OrthoDB" id="8479334at2"/>
<keyword evidence="3" id="KW-1185">Reference proteome</keyword>
<keyword evidence="2" id="KW-0808">Transferase</keyword>
<dbReference type="GO" id="GO:0016747">
    <property type="term" value="F:acyltransferase activity, transferring groups other than amino-acyl groups"/>
    <property type="evidence" value="ECO:0007669"/>
    <property type="project" value="InterPro"/>
</dbReference>